<dbReference type="AlphaFoldDB" id="A0A2G9V277"/>
<sequence length="226" mass="25809">MDLDPEQSTACETVVRRQEPQRLLADSLCSTNTPHRAPPESYKRPLRTSSGHHASGSFDGGIGAALSEDSINTADLDLIELKEERNRPRLEPMVLKPRKIIHPEPPPDPSIRRSTRNRMKPVRQWLGEKPVYAVSPGGGRTLQGVTEVEICEQRWLKVRTADYSVASQRELQIAARKRALREKRRQEARERKKQRLRELLRRHRRGLDLNITADSIVTSSDEEDSD</sequence>
<evidence type="ECO:0000256" key="1">
    <source>
        <dbReference type="SAM" id="MobiDB-lite"/>
    </source>
</evidence>
<protein>
    <submittedName>
        <fullName evidence="2">Uncharacterized protein</fullName>
    </submittedName>
</protein>
<accession>A0A2G9V277</accession>
<dbReference type="EMBL" id="KZ345041">
    <property type="protein sequence ID" value="PIO76595.1"/>
    <property type="molecule type" value="Genomic_DNA"/>
</dbReference>
<name>A0A2G9V277_TELCI</name>
<dbReference type="OrthoDB" id="5847181at2759"/>
<proteinExistence type="predicted"/>
<reference evidence="2 3" key="1">
    <citation type="submission" date="2015-09" db="EMBL/GenBank/DDBJ databases">
        <title>Draft genome of the parasitic nematode Teladorsagia circumcincta isolate WARC Sus (inbred).</title>
        <authorList>
            <person name="Mitreva M."/>
        </authorList>
    </citation>
    <scope>NUCLEOTIDE SEQUENCE [LARGE SCALE GENOMIC DNA]</scope>
    <source>
        <strain evidence="2 3">S</strain>
    </source>
</reference>
<organism evidence="2 3">
    <name type="scientific">Teladorsagia circumcincta</name>
    <name type="common">Brown stomach worm</name>
    <name type="synonym">Ostertagia circumcincta</name>
    <dbReference type="NCBI Taxonomy" id="45464"/>
    <lineage>
        <taxon>Eukaryota</taxon>
        <taxon>Metazoa</taxon>
        <taxon>Ecdysozoa</taxon>
        <taxon>Nematoda</taxon>
        <taxon>Chromadorea</taxon>
        <taxon>Rhabditida</taxon>
        <taxon>Rhabditina</taxon>
        <taxon>Rhabditomorpha</taxon>
        <taxon>Strongyloidea</taxon>
        <taxon>Trichostrongylidae</taxon>
        <taxon>Teladorsagia</taxon>
    </lineage>
</organism>
<gene>
    <name evidence="2" type="ORF">TELCIR_01337</name>
</gene>
<feature type="region of interest" description="Disordered" evidence="1">
    <location>
        <begin position="27"/>
        <end position="61"/>
    </location>
</feature>
<evidence type="ECO:0000313" key="3">
    <source>
        <dbReference type="Proteomes" id="UP000230423"/>
    </source>
</evidence>
<evidence type="ECO:0000313" key="2">
    <source>
        <dbReference type="EMBL" id="PIO76595.1"/>
    </source>
</evidence>
<dbReference type="Proteomes" id="UP000230423">
    <property type="component" value="Unassembled WGS sequence"/>
</dbReference>
<keyword evidence="3" id="KW-1185">Reference proteome</keyword>